<organism evidence="2 3">
    <name type="scientific">Seonamhaeicola maritimus</name>
    <dbReference type="NCBI Taxonomy" id="2591822"/>
    <lineage>
        <taxon>Bacteria</taxon>
        <taxon>Pseudomonadati</taxon>
        <taxon>Bacteroidota</taxon>
        <taxon>Flavobacteriia</taxon>
        <taxon>Flavobacteriales</taxon>
        <taxon>Flavobacteriaceae</taxon>
    </lineage>
</organism>
<keyword evidence="3" id="KW-1185">Reference proteome</keyword>
<reference evidence="2 3" key="1">
    <citation type="submission" date="2019-08" db="EMBL/GenBank/DDBJ databases">
        <title>Seonamhaeicola sediminis sp. nov., isolated from marine sediment.</title>
        <authorList>
            <person name="Cao W.R."/>
        </authorList>
    </citation>
    <scope>NUCLEOTIDE SEQUENCE [LARGE SCALE GENOMIC DNA]</scope>
    <source>
        <strain evidence="2 3">1505</strain>
    </source>
</reference>
<dbReference type="AlphaFoldDB" id="A0A5C7GFR4"/>
<keyword evidence="1" id="KW-0812">Transmembrane</keyword>
<comment type="caution">
    <text evidence="2">The sequence shown here is derived from an EMBL/GenBank/DDBJ whole genome shotgun (WGS) entry which is preliminary data.</text>
</comment>
<sequence length="182" mass="20193">MKEKVHNGSPSQIFLSLKTLTFLALFLIGTTGFMIAQNSNANENATVYGGEITFLDGETYNSICIDGAVDYVEVVLENASGRLKQWIITDEEGYIKGLPDNIMDVNFEEFDDSKIGVYYIYHLSYNGMKPLVDPSGQGKFKIHIDEVTERGEGKGRSHLSEPITLERFLQPTAGILEGGPFE</sequence>
<evidence type="ECO:0000313" key="2">
    <source>
        <dbReference type="EMBL" id="TXG35909.1"/>
    </source>
</evidence>
<keyword evidence="1" id="KW-1133">Transmembrane helix</keyword>
<protein>
    <submittedName>
        <fullName evidence="2">Uncharacterized protein</fullName>
    </submittedName>
</protein>
<dbReference type="Proteomes" id="UP000321080">
    <property type="component" value="Unassembled WGS sequence"/>
</dbReference>
<feature type="transmembrane region" description="Helical" evidence="1">
    <location>
        <begin position="12"/>
        <end position="36"/>
    </location>
</feature>
<keyword evidence="1" id="KW-0472">Membrane</keyword>
<evidence type="ECO:0000256" key="1">
    <source>
        <dbReference type="SAM" id="Phobius"/>
    </source>
</evidence>
<gene>
    <name evidence="2" type="ORF">FUA22_13955</name>
</gene>
<name>A0A5C7GFR4_9FLAO</name>
<accession>A0A5C7GFR4</accession>
<dbReference type="EMBL" id="VRKQ01000014">
    <property type="protein sequence ID" value="TXG35909.1"/>
    <property type="molecule type" value="Genomic_DNA"/>
</dbReference>
<evidence type="ECO:0000313" key="3">
    <source>
        <dbReference type="Proteomes" id="UP000321080"/>
    </source>
</evidence>
<proteinExistence type="predicted"/>
<feature type="non-terminal residue" evidence="2">
    <location>
        <position position="182"/>
    </location>
</feature>